<evidence type="ECO:0000313" key="4">
    <source>
        <dbReference type="EMBL" id="KAF2169420.1"/>
    </source>
</evidence>
<dbReference type="InterPro" id="IPR056599">
    <property type="entry name" value="AAA_lid_fung"/>
</dbReference>
<dbReference type="GO" id="GO:0005524">
    <property type="term" value="F:ATP binding"/>
    <property type="evidence" value="ECO:0007669"/>
    <property type="project" value="InterPro"/>
</dbReference>
<dbReference type="GO" id="GO:0016887">
    <property type="term" value="F:ATP hydrolysis activity"/>
    <property type="evidence" value="ECO:0007669"/>
    <property type="project" value="InterPro"/>
</dbReference>
<dbReference type="InterPro" id="IPR003959">
    <property type="entry name" value="ATPase_AAA_core"/>
</dbReference>
<organism evidence="4 5">
    <name type="scientific">Zasmidium cellare ATCC 36951</name>
    <dbReference type="NCBI Taxonomy" id="1080233"/>
    <lineage>
        <taxon>Eukaryota</taxon>
        <taxon>Fungi</taxon>
        <taxon>Dikarya</taxon>
        <taxon>Ascomycota</taxon>
        <taxon>Pezizomycotina</taxon>
        <taxon>Dothideomycetes</taxon>
        <taxon>Dothideomycetidae</taxon>
        <taxon>Mycosphaerellales</taxon>
        <taxon>Mycosphaerellaceae</taxon>
        <taxon>Zasmidium</taxon>
    </lineage>
</organism>
<dbReference type="OrthoDB" id="10042665at2759"/>
<dbReference type="Pfam" id="PF23232">
    <property type="entry name" value="AAA_lid_13"/>
    <property type="match status" value="1"/>
</dbReference>
<dbReference type="EMBL" id="ML993588">
    <property type="protein sequence ID" value="KAF2169420.1"/>
    <property type="molecule type" value="Genomic_DNA"/>
</dbReference>
<evidence type="ECO:0000313" key="5">
    <source>
        <dbReference type="Proteomes" id="UP000799537"/>
    </source>
</evidence>
<dbReference type="InterPro" id="IPR027417">
    <property type="entry name" value="P-loop_NTPase"/>
</dbReference>
<feature type="domain" description="AAA+ ATPase lid" evidence="3">
    <location>
        <begin position="643"/>
        <end position="731"/>
    </location>
</feature>
<dbReference type="Proteomes" id="UP000799537">
    <property type="component" value="Unassembled WGS sequence"/>
</dbReference>
<dbReference type="Gene3D" id="3.40.50.300">
    <property type="entry name" value="P-loop containing nucleotide triphosphate hydrolases"/>
    <property type="match status" value="1"/>
</dbReference>
<feature type="region of interest" description="Disordered" evidence="1">
    <location>
        <begin position="1"/>
        <end position="88"/>
    </location>
</feature>
<accession>A0A6A6CTD3</accession>
<gene>
    <name evidence="4" type="ORF">M409DRAFT_20639</name>
</gene>
<dbReference type="RefSeq" id="XP_033670309.1">
    <property type="nucleotide sequence ID" value="XM_033805479.1"/>
</dbReference>
<dbReference type="GeneID" id="54558751"/>
<feature type="compositionally biased region" description="Basic and acidic residues" evidence="1">
    <location>
        <begin position="59"/>
        <end position="71"/>
    </location>
</feature>
<evidence type="ECO:0000259" key="2">
    <source>
        <dbReference type="Pfam" id="PF00004"/>
    </source>
</evidence>
<feature type="compositionally biased region" description="Basic and acidic residues" evidence="1">
    <location>
        <begin position="16"/>
        <end position="25"/>
    </location>
</feature>
<dbReference type="PANTHER" id="PTHR46411">
    <property type="entry name" value="FAMILY ATPASE, PUTATIVE-RELATED"/>
    <property type="match status" value="1"/>
</dbReference>
<sequence length="744" mass="85235">MDRPMSDLWDSPTAEEEQRVHDHEGLNGSGYSRKRFAAAEDQPPKSVKSPRTEVTYQPLEEHVGRHEDVSRPHSSSKKYSEAPTPDSEVLIDVADESTYEQYQSVMSGVATAPSQLEDSRSTVPDPYDFSALLRDNARLQAENSELRERASATDGPLPYPVLYRIKCVEDDTVYTFRDSPIIIEDGTYNHQHVQSLRRVPNEIAWEESQIDVPFVVYKSYACGKHVARLKGPVPKASHEEVHVLDEKLQHTLQSLFKSNTGLEIYHNSGVFANNRLAEPHVWMDHFENDIGAFLRSCAQDRALPLRQLLNYLESQSLDMRRKAADHFAQGLVTSDLMPYLFKPNDLLLGIRAPREMRFGNFKGLRWYLTGNFTAKNWTSGRKFLEGPNPLRGSTVLRRFHWCRSQQYVTCATSHGETERELAEVRYMVDVKAYYMLHGDEKVEDEEVEASRAEDEDFILRLPPMIQGFRMSDKCWVNLRVDDIKPVVWNKQAFKDLVIADDDDGDTKQLIRALVQNKIQSDEGIDFVDGKGNGLVLLLHGAPEKPLYRVTCGDVGTSPVQVEEYLESVFTLGRRWGCVVLLDEADVFLEERSLDNLERNALVSVFLRAVEYYDGILILTSNRVGQFDEAFKSRVQLALPYRPLTVAQRIAIWTNFIHKLQSVKEAMHFDDIFLQIEMLAKTEMNGRQIRNAINTARQLARFQGNPLSLKDLKRAINVSQKFDRYIDEIRDGQTEEEIARQKGDR</sequence>
<keyword evidence="5" id="KW-1185">Reference proteome</keyword>
<dbReference type="AlphaFoldDB" id="A0A6A6CTD3"/>
<reference evidence="4" key="1">
    <citation type="journal article" date="2020" name="Stud. Mycol.">
        <title>101 Dothideomycetes genomes: a test case for predicting lifestyles and emergence of pathogens.</title>
        <authorList>
            <person name="Haridas S."/>
            <person name="Albert R."/>
            <person name="Binder M."/>
            <person name="Bloem J."/>
            <person name="Labutti K."/>
            <person name="Salamov A."/>
            <person name="Andreopoulos B."/>
            <person name="Baker S."/>
            <person name="Barry K."/>
            <person name="Bills G."/>
            <person name="Bluhm B."/>
            <person name="Cannon C."/>
            <person name="Castanera R."/>
            <person name="Culley D."/>
            <person name="Daum C."/>
            <person name="Ezra D."/>
            <person name="Gonzalez J."/>
            <person name="Henrissat B."/>
            <person name="Kuo A."/>
            <person name="Liang C."/>
            <person name="Lipzen A."/>
            <person name="Lutzoni F."/>
            <person name="Magnuson J."/>
            <person name="Mondo S."/>
            <person name="Nolan M."/>
            <person name="Ohm R."/>
            <person name="Pangilinan J."/>
            <person name="Park H.-J."/>
            <person name="Ramirez L."/>
            <person name="Alfaro M."/>
            <person name="Sun H."/>
            <person name="Tritt A."/>
            <person name="Yoshinaga Y."/>
            <person name="Zwiers L.-H."/>
            <person name="Turgeon B."/>
            <person name="Goodwin S."/>
            <person name="Spatafora J."/>
            <person name="Crous P."/>
            <person name="Grigoriev I."/>
        </authorList>
    </citation>
    <scope>NUCLEOTIDE SEQUENCE</scope>
    <source>
        <strain evidence="4">ATCC 36951</strain>
    </source>
</reference>
<name>A0A6A6CTD3_ZASCE</name>
<dbReference type="Pfam" id="PF00004">
    <property type="entry name" value="AAA"/>
    <property type="match status" value="1"/>
</dbReference>
<dbReference type="PANTHER" id="PTHR46411:SF2">
    <property type="entry name" value="AAA+ ATPASE DOMAIN-CONTAINING PROTEIN"/>
    <property type="match status" value="1"/>
</dbReference>
<feature type="domain" description="ATPase AAA-type core" evidence="2">
    <location>
        <begin position="553"/>
        <end position="635"/>
    </location>
</feature>
<evidence type="ECO:0000256" key="1">
    <source>
        <dbReference type="SAM" id="MobiDB-lite"/>
    </source>
</evidence>
<proteinExistence type="predicted"/>
<dbReference type="SUPFAM" id="SSF52540">
    <property type="entry name" value="P-loop containing nucleoside triphosphate hydrolases"/>
    <property type="match status" value="1"/>
</dbReference>
<protein>
    <submittedName>
        <fullName evidence="4">Uncharacterized protein</fullName>
    </submittedName>
</protein>
<evidence type="ECO:0000259" key="3">
    <source>
        <dbReference type="Pfam" id="PF23232"/>
    </source>
</evidence>